<evidence type="ECO:0000313" key="2">
    <source>
        <dbReference type="Proteomes" id="UP000623129"/>
    </source>
</evidence>
<proteinExistence type="predicted"/>
<sequence>MACLNIGNIFRAGTHVVLLPSTVWHDTMLTTFRVIPRSASPKSKYKFSWRSAIYRVDQHSNNSNVGRDVTKQIYQNCISDNDPNGKFASRP</sequence>
<protein>
    <submittedName>
        <fullName evidence="1">Uncharacterized protein</fullName>
    </submittedName>
</protein>
<gene>
    <name evidence="1" type="ORF">FCM35_KLT21749</name>
</gene>
<evidence type="ECO:0000313" key="1">
    <source>
        <dbReference type="EMBL" id="KAF3319730.1"/>
    </source>
</evidence>
<comment type="caution">
    <text evidence="1">The sequence shown here is derived from an EMBL/GenBank/DDBJ whole genome shotgun (WGS) entry which is preliminary data.</text>
</comment>
<dbReference type="AlphaFoldDB" id="A0A833Q8S4"/>
<dbReference type="EMBL" id="SWLB01000213">
    <property type="protein sequence ID" value="KAF3319730.1"/>
    <property type="molecule type" value="Genomic_DNA"/>
</dbReference>
<name>A0A833Q8S4_9POAL</name>
<organism evidence="1 2">
    <name type="scientific">Carex littledalei</name>
    <dbReference type="NCBI Taxonomy" id="544730"/>
    <lineage>
        <taxon>Eukaryota</taxon>
        <taxon>Viridiplantae</taxon>
        <taxon>Streptophyta</taxon>
        <taxon>Embryophyta</taxon>
        <taxon>Tracheophyta</taxon>
        <taxon>Spermatophyta</taxon>
        <taxon>Magnoliopsida</taxon>
        <taxon>Liliopsida</taxon>
        <taxon>Poales</taxon>
        <taxon>Cyperaceae</taxon>
        <taxon>Cyperoideae</taxon>
        <taxon>Cariceae</taxon>
        <taxon>Carex</taxon>
        <taxon>Carex subgen. Euthyceras</taxon>
    </lineage>
</organism>
<reference evidence="1" key="1">
    <citation type="submission" date="2020-01" db="EMBL/GenBank/DDBJ databases">
        <title>Genome sequence of Kobresia littledalei, the first chromosome-level genome in the family Cyperaceae.</title>
        <authorList>
            <person name="Qu G."/>
        </authorList>
    </citation>
    <scope>NUCLEOTIDE SEQUENCE</scope>
    <source>
        <strain evidence="1">C.B.Clarke</strain>
        <tissue evidence="1">Leaf</tissue>
    </source>
</reference>
<dbReference type="Proteomes" id="UP000623129">
    <property type="component" value="Unassembled WGS sequence"/>
</dbReference>
<keyword evidence="2" id="KW-1185">Reference proteome</keyword>
<accession>A0A833Q8S4</accession>